<dbReference type="Gene3D" id="3.30.710.10">
    <property type="entry name" value="Potassium Channel Kv1.1, Chain A"/>
    <property type="match status" value="2"/>
</dbReference>
<keyword evidence="1" id="KW-0677">Repeat</keyword>
<gene>
    <name evidence="4" type="ORF">PROFUN_11847</name>
</gene>
<dbReference type="PRINTS" id="PR00633">
    <property type="entry name" value="RCCNDNSATION"/>
</dbReference>
<protein>
    <recommendedName>
        <fullName evidence="3">BTB domain-containing protein</fullName>
    </recommendedName>
</protein>
<dbReference type="SUPFAM" id="SSF54695">
    <property type="entry name" value="POZ domain"/>
    <property type="match status" value="2"/>
</dbReference>
<dbReference type="Pfam" id="PF00415">
    <property type="entry name" value="RCC1"/>
    <property type="match status" value="2"/>
</dbReference>
<dbReference type="Proteomes" id="UP000241769">
    <property type="component" value="Unassembled WGS sequence"/>
</dbReference>
<dbReference type="OrthoDB" id="8068875at2759"/>
<dbReference type="InterPro" id="IPR051625">
    <property type="entry name" value="Signaling_Regulatory_Domain"/>
</dbReference>
<evidence type="ECO:0000259" key="3">
    <source>
        <dbReference type="PROSITE" id="PS50097"/>
    </source>
</evidence>
<feature type="repeat" description="RCC1" evidence="2">
    <location>
        <begin position="88"/>
        <end position="139"/>
    </location>
</feature>
<keyword evidence="5" id="KW-1185">Reference proteome</keyword>
<dbReference type="InterPro" id="IPR011333">
    <property type="entry name" value="SKP1/BTB/POZ_sf"/>
</dbReference>
<dbReference type="AlphaFoldDB" id="A0A2P6N9A6"/>
<dbReference type="PANTHER" id="PTHR22872">
    <property type="entry name" value="BTK-BINDING PROTEIN-RELATED"/>
    <property type="match status" value="1"/>
</dbReference>
<dbReference type="InterPro" id="IPR058923">
    <property type="entry name" value="RCC1-like_dom"/>
</dbReference>
<dbReference type="Gene3D" id="2.130.10.30">
    <property type="entry name" value="Regulator of chromosome condensation 1/beta-lactamase-inhibitor protein II"/>
    <property type="match status" value="3"/>
</dbReference>
<evidence type="ECO:0000313" key="5">
    <source>
        <dbReference type="Proteomes" id="UP000241769"/>
    </source>
</evidence>
<dbReference type="CDD" id="cd14733">
    <property type="entry name" value="BACK"/>
    <property type="match status" value="1"/>
</dbReference>
<dbReference type="InterPro" id="IPR000408">
    <property type="entry name" value="Reg_chr_condens"/>
</dbReference>
<feature type="repeat" description="RCC1" evidence="2">
    <location>
        <begin position="140"/>
        <end position="191"/>
    </location>
</feature>
<evidence type="ECO:0000313" key="4">
    <source>
        <dbReference type="EMBL" id="PRP80534.1"/>
    </source>
</evidence>
<dbReference type="SUPFAM" id="SSF50985">
    <property type="entry name" value="RCC1/BLIP-II"/>
    <property type="match status" value="3"/>
</dbReference>
<dbReference type="SMART" id="SM00225">
    <property type="entry name" value="BTB"/>
    <property type="match status" value="2"/>
</dbReference>
<dbReference type="FunCoup" id="A0A2P6N9A6">
    <property type="interactions" value="27"/>
</dbReference>
<reference evidence="4 5" key="1">
    <citation type="journal article" date="2018" name="Genome Biol. Evol.">
        <title>Multiple Roots of Fruiting Body Formation in Amoebozoa.</title>
        <authorList>
            <person name="Hillmann F."/>
            <person name="Forbes G."/>
            <person name="Novohradska S."/>
            <person name="Ferling I."/>
            <person name="Riege K."/>
            <person name="Groth M."/>
            <person name="Westermann M."/>
            <person name="Marz M."/>
            <person name="Spaller T."/>
            <person name="Winckler T."/>
            <person name="Schaap P."/>
            <person name="Glockner G."/>
        </authorList>
    </citation>
    <scope>NUCLEOTIDE SEQUENCE [LARGE SCALE GENOMIC DNA]</scope>
    <source>
        <strain evidence="4 5">Jena</strain>
    </source>
</reference>
<dbReference type="InterPro" id="IPR000210">
    <property type="entry name" value="BTB/POZ_dom"/>
</dbReference>
<dbReference type="InterPro" id="IPR009091">
    <property type="entry name" value="RCC1/BLIP-II"/>
</dbReference>
<feature type="domain" description="BTB" evidence="3">
    <location>
        <begin position="538"/>
        <end position="607"/>
    </location>
</feature>
<feature type="repeat" description="RCC1" evidence="2">
    <location>
        <begin position="294"/>
        <end position="345"/>
    </location>
</feature>
<evidence type="ECO:0000256" key="2">
    <source>
        <dbReference type="PROSITE-ProRule" id="PRU00235"/>
    </source>
</evidence>
<dbReference type="PROSITE" id="PS00626">
    <property type="entry name" value="RCC1_2"/>
    <property type="match status" value="1"/>
</dbReference>
<dbReference type="PROSITE" id="PS50097">
    <property type="entry name" value="BTB"/>
    <property type="match status" value="2"/>
</dbReference>
<sequence length="841" mass="94445">MIRMKACVSYESFLYSWIPTVTNAHLSLFDSKQKAPNLLVFYNSRARDTLGEENEGETFGRACTKSLGSSHLLTEEGKSPTRESVKQREVYSFGFNKMGALGLGNNEDSLEPSIIEGLKGKNIIKVRCGEQHSLAITEHGDLYAWGRGREGQLGQGDRNNSPIPLLVNALRHVKVIDVDSGSSHVVGLTETGRVYVWGRLYRLITNSDSWFKFAVEMPGLRKQQIIDRSVAQYLSGSGNELSEEEMMTSLNNNFGNFVPYNQTVPMYVGGILSKRKIINVSAGYAYTIAADDQGNVFSWGFNEKGQLGLGHRFNQENPQQVTQLDGVRIVKTACGMQHTAMLSDEGHLYTCGLGVFGQLGHGEPRDSLLPRVIETLSSAGEKIKDIALGSFFTMAISTNGKAWSWGHGEYGQHGGQENYQDWSTGGYGDEKDKNFYHSIPRPLMGMSNDQIQMLACGHLHSMALTQDHKILSWGWGSSGCLGHGNRRFQLVPKEVGQLQGEEIKSIAAGNKHSLVVTSSSVSTFAFDFAPLVNNTLYSDILLLVDGKEIPAHKCIVIARCERLRAAYRLQNRFSHKESDALSVKGVKYPIFMGLLRYLYTDHVKIPPHLKKDLGALAKRWGMERLYIMCKRGSATSELKSEGSVVIPPSSFSQEMSMSIDSLSMSPDITFIVQEEKIYGHRAILRARCPYFERLFESSFKERNERIFRVDETIKPEIFTSLLRYIYTNDEEVIREDNAIDLLRAADRFMVDDLKQTIEDYVENSIDQENVLWLLEVADRFGVPRLKRACVDYVCTQEMKAKRKGLMEEKGMIKCTKEYDDIKSTSPHLIRLIDEEMLSASA</sequence>
<dbReference type="Pfam" id="PF25390">
    <property type="entry name" value="WD40_RLD"/>
    <property type="match status" value="1"/>
</dbReference>
<feature type="repeat" description="RCC1" evidence="2">
    <location>
        <begin position="346"/>
        <end position="399"/>
    </location>
</feature>
<comment type="caution">
    <text evidence="4">The sequence shown here is derived from an EMBL/GenBank/DDBJ whole genome shotgun (WGS) entry which is preliminary data.</text>
</comment>
<feature type="repeat" description="RCC1" evidence="2">
    <location>
        <begin position="468"/>
        <end position="519"/>
    </location>
</feature>
<accession>A0A2P6N9A6</accession>
<dbReference type="PROSITE" id="PS50012">
    <property type="entry name" value="RCC1_3"/>
    <property type="match status" value="6"/>
</dbReference>
<evidence type="ECO:0000256" key="1">
    <source>
        <dbReference type="ARBA" id="ARBA00022737"/>
    </source>
</evidence>
<dbReference type="EMBL" id="MDYQ01000145">
    <property type="protein sequence ID" value="PRP80534.1"/>
    <property type="molecule type" value="Genomic_DNA"/>
</dbReference>
<feature type="repeat" description="RCC1" evidence="2">
    <location>
        <begin position="400"/>
        <end position="467"/>
    </location>
</feature>
<organism evidence="4 5">
    <name type="scientific">Planoprotostelium fungivorum</name>
    <dbReference type="NCBI Taxonomy" id="1890364"/>
    <lineage>
        <taxon>Eukaryota</taxon>
        <taxon>Amoebozoa</taxon>
        <taxon>Evosea</taxon>
        <taxon>Variosea</taxon>
        <taxon>Cavosteliida</taxon>
        <taxon>Cavosteliaceae</taxon>
        <taxon>Planoprotostelium</taxon>
    </lineage>
</organism>
<name>A0A2P6N9A6_9EUKA</name>
<dbReference type="InParanoid" id="A0A2P6N9A6"/>
<dbReference type="Pfam" id="PF00651">
    <property type="entry name" value="BTB"/>
    <property type="match status" value="2"/>
</dbReference>
<feature type="domain" description="BTB" evidence="3">
    <location>
        <begin position="666"/>
        <end position="734"/>
    </location>
</feature>
<dbReference type="STRING" id="1890364.A0A2P6N9A6"/>
<proteinExistence type="predicted"/>
<dbReference type="CDD" id="cd18186">
    <property type="entry name" value="BTB_POZ_ZBTB_KLHL-like"/>
    <property type="match status" value="1"/>
</dbReference>